<proteinExistence type="predicted"/>
<accession>A0A5B9M6V6</accession>
<sequence length="88" mass="9396">MGSQLVRRFLSSDWSAALELCAGDRALLVDILRALGLASMGELAFQIEQQASDGSLSNTGPIAIQLRQQLDAAVADARRLVDRGQVAK</sequence>
<dbReference type="RefSeq" id="WP_147866264.1">
    <property type="nucleotide sequence ID" value="NZ_CP036264.1"/>
</dbReference>
<keyword evidence="2" id="KW-1185">Reference proteome</keyword>
<dbReference type="EMBL" id="CP036264">
    <property type="protein sequence ID" value="QEF96449.1"/>
    <property type="molecule type" value="Genomic_DNA"/>
</dbReference>
<dbReference type="AlphaFoldDB" id="A0A5B9M6V6"/>
<evidence type="ECO:0000313" key="1">
    <source>
        <dbReference type="EMBL" id="QEF96449.1"/>
    </source>
</evidence>
<reference evidence="1 2" key="1">
    <citation type="submission" date="2019-02" db="EMBL/GenBank/DDBJ databases">
        <title>Planctomycetal bacteria perform biofilm scaping via a novel small molecule.</title>
        <authorList>
            <person name="Jeske O."/>
            <person name="Boedeker C."/>
            <person name="Wiegand S."/>
            <person name="Breitling P."/>
            <person name="Kallscheuer N."/>
            <person name="Jogler M."/>
            <person name="Rohde M."/>
            <person name="Petersen J."/>
            <person name="Medema M.H."/>
            <person name="Surup F."/>
            <person name="Jogler C."/>
        </authorList>
    </citation>
    <scope>NUCLEOTIDE SEQUENCE [LARGE SCALE GENOMIC DNA]</scope>
    <source>
        <strain evidence="1 2">Mal15</strain>
    </source>
</reference>
<name>A0A5B9M6V6_9BACT</name>
<evidence type="ECO:0000313" key="2">
    <source>
        <dbReference type="Proteomes" id="UP000321353"/>
    </source>
</evidence>
<organism evidence="1 2">
    <name type="scientific">Stieleria maiorica</name>
    <dbReference type="NCBI Taxonomy" id="2795974"/>
    <lineage>
        <taxon>Bacteria</taxon>
        <taxon>Pseudomonadati</taxon>
        <taxon>Planctomycetota</taxon>
        <taxon>Planctomycetia</taxon>
        <taxon>Pirellulales</taxon>
        <taxon>Pirellulaceae</taxon>
        <taxon>Stieleria</taxon>
    </lineage>
</organism>
<protein>
    <submittedName>
        <fullName evidence="1">Uncharacterized protein</fullName>
    </submittedName>
</protein>
<dbReference type="Proteomes" id="UP000321353">
    <property type="component" value="Chromosome"/>
</dbReference>
<gene>
    <name evidence="1" type="ORF">Mal15_04770</name>
</gene>
<dbReference type="KEGG" id="smam:Mal15_04770"/>